<proteinExistence type="predicted"/>
<dbReference type="AlphaFoldDB" id="D8J754"/>
<organism evidence="1 2">
    <name type="scientific">Halalkalicoccus jeotgali (strain DSM 18796 / CECT 7217 / JCM 14584 / KCTC 4019 / B3)</name>
    <dbReference type="NCBI Taxonomy" id="795797"/>
    <lineage>
        <taxon>Archaea</taxon>
        <taxon>Methanobacteriati</taxon>
        <taxon>Methanobacteriota</taxon>
        <taxon>Stenosarchaea group</taxon>
        <taxon>Halobacteria</taxon>
        <taxon>Halobacteriales</taxon>
        <taxon>Halococcaceae</taxon>
        <taxon>Halalkalicoccus</taxon>
    </lineage>
</organism>
<reference evidence="1 2" key="1">
    <citation type="journal article" date="2010" name="J. Bacteriol.">
        <title>Complete genome sequence of Halalkalicoccus jeotgali B3(T), an extremely halophilic archaeon.</title>
        <authorList>
            <person name="Roh S.W."/>
            <person name="Nam Y.D."/>
            <person name="Nam S.H."/>
            <person name="Choi S.H."/>
            <person name="Park H.S."/>
            <person name="Bae J.W."/>
        </authorList>
    </citation>
    <scope>NUCLEOTIDE SEQUENCE [LARGE SCALE GENOMIC DNA]</scope>
    <source>
        <strain evidence="2">DSM 18796 / CECT 7217 / JCM 14584 / KCTC 4019 / B3</strain>
    </source>
</reference>
<dbReference type="Proteomes" id="UP000000390">
    <property type="component" value="Chromosome"/>
</dbReference>
<dbReference type="KEGG" id="hje:HacjB3_02780"/>
<evidence type="ECO:0000313" key="1">
    <source>
        <dbReference type="EMBL" id="ADJ13949.1"/>
    </source>
</evidence>
<dbReference type="HOGENOM" id="CLU_3371295_0_0_2"/>
<name>D8J754_HALJB</name>
<evidence type="ECO:0000313" key="2">
    <source>
        <dbReference type="Proteomes" id="UP000000390"/>
    </source>
</evidence>
<dbReference type="EMBL" id="CP002062">
    <property type="protein sequence ID" value="ADJ13949.1"/>
    <property type="molecule type" value="Genomic_DNA"/>
</dbReference>
<accession>D8J754</accession>
<gene>
    <name evidence="1" type="ordered locus">HacjB3_02780</name>
</gene>
<sequence>MSDQAFGVYVCKLFKAFNESFNLFTHFRGTSIRK</sequence>
<protein>
    <submittedName>
        <fullName evidence="1">Uncharacterized protein</fullName>
    </submittedName>
</protein>